<evidence type="ECO:0000256" key="1">
    <source>
        <dbReference type="SAM" id="MobiDB-lite"/>
    </source>
</evidence>
<feature type="transmembrane region" description="Helical" evidence="2">
    <location>
        <begin position="842"/>
        <end position="864"/>
    </location>
</feature>
<dbReference type="GO" id="GO:0016255">
    <property type="term" value="P:attachment of GPI anchor to protein"/>
    <property type="evidence" value="ECO:0007669"/>
    <property type="project" value="TreeGrafter"/>
</dbReference>
<accession>A0A5J9VIF1</accession>
<feature type="region of interest" description="Disordered" evidence="1">
    <location>
        <begin position="168"/>
        <end position="212"/>
    </location>
</feature>
<evidence type="ECO:0000256" key="2">
    <source>
        <dbReference type="SAM" id="Phobius"/>
    </source>
</evidence>
<protein>
    <recommendedName>
        <fullName evidence="5">Glycosylphosphatidylinositol anchor attachment 1 protein</fullName>
    </recommendedName>
</protein>
<dbReference type="EMBL" id="RWGY01000009">
    <property type="protein sequence ID" value="TVU35498.1"/>
    <property type="molecule type" value="Genomic_DNA"/>
</dbReference>
<dbReference type="InterPro" id="IPR007246">
    <property type="entry name" value="Gaa1"/>
</dbReference>
<evidence type="ECO:0000313" key="3">
    <source>
        <dbReference type="EMBL" id="TVU35498.1"/>
    </source>
</evidence>
<evidence type="ECO:0000313" key="4">
    <source>
        <dbReference type="Proteomes" id="UP000324897"/>
    </source>
</evidence>
<comment type="caution">
    <text evidence="3">The sequence shown here is derived from an EMBL/GenBank/DDBJ whole genome shotgun (WGS) entry which is preliminary data.</text>
</comment>
<dbReference type="PANTHER" id="PTHR13304">
    <property type="entry name" value="GLYCOSYLPHOSPHATIDYLINOSITOL ANCHOR ATTACHMENT 1 PROTEIN"/>
    <property type="match status" value="1"/>
</dbReference>
<feature type="non-terminal residue" evidence="3">
    <location>
        <position position="1"/>
    </location>
</feature>
<feature type="transmembrane region" description="Helical" evidence="2">
    <location>
        <begin position="666"/>
        <end position="688"/>
    </location>
</feature>
<gene>
    <name evidence="3" type="ORF">EJB05_17391</name>
</gene>
<feature type="transmembrane region" description="Helical" evidence="2">
    <location>
        <begin position="759"/>
        <end position="777"/>
    </location>
</feature>
<dbReference type="OrthoDB" id="445301at2759"/>
<reference evidence="3 4" key="1">
    <citation type="journal article" date="2019" name="Sci. Rep.">
        <title>A high-quality genome of Eragrostis curvula grass provides insights into Poaceae evolution and supports new strategies to enhance forage quality.</title>
        <authorList>
            <person name="Carballo J."/>
            <person name="Santos B.A.C.M."/>
            <person name="Zappacosta D."/>
            <person name="Garbus I."/>
            <person name="Selva J.P."/>
            <person name="Gallo C.A."/>
            <person name="Diaz A."/>
            <person name="Albertini E."/>
            <person name="Caccamo M."/>
            <person name="Echenique V."/>
        </authorList>
    </citation>
    <scope>NUCLEOTIDE SEQUENCE [LARGE SCALE GENOMIC DNA]</scope>
    <source>
        <strain evidence="4">cv. Victoria</strain>
        <tissue evidence="3">Leaf</tissue>
    </source>
</reference>
<sequence>MRNTVTVTAARRWLYGPATNRGRAADGEEATAAEADSGGGPAWRGAIGFVHAEPSRLARAGEEETWGGGSGGDYSGLGAVRRQPLDALPAARRAAGRFRRCASGTLINPRALDWPALARGEGLLRIEEFPPVQLASLRAKKAGPALQEPNERRTRREILEGKATTLTAANPHGGAASVAAHRRGRTWRGGRPGRATTGASGARPSLSTSRDQANERLISFQDSPEDLAYSHGVISQARDTAKATSHCIIALFLLPSLAKNTYLSENALIPGSANPLFSSEQVIEANRFMKGIEAAAKDSRGGMDRAKFIAQQIEDLGAEFCYHKFLPHNNHFHPMKFFTSMTNDMAIEPNRTYNNFGINTIGIIRAPRGDGKEAIVLVTPYNSQKVQPNELVSLALGFSVFSLLSRAPWLSKDIVWLSADAQFGEYSAVSAWLNQYHNPVFFSRSVISDTKMYGANYRYDANTEKEAFKAFRRAGTMAAAVIIKVGETRKYSDRDSVTMYAEASNGQMPNLDLLNVVHYLAVHRQGFRVNIATFSSLLSSALLRAIAELFQTLGSVLRKINPDWKLDVAVPDYMDGVANLASSMYNQALGVPTGSHGAFRDYQVDAVSLEFSPTFHVRNENARSSFLLRGGRLIEGVARSVNNLLEKFHQSFFLYFLTAPSKFISVGVYMIPFALLVAPLPIVAAALADDSKSMKKSAEKLIDASKANGMADILQSKGGSWKWLQAAKVLFVIQLWAVLVSLLPYYITQIPDATPMQSAIIWAVLAIFILIALYVMFGSPYSAGVEWKLLKATMITSISIGLGLMSIINFATAQLGALIVIPMCLFSRPLKAHSGMSFLPHAVLSASNICLAILGFPPAALLIMKGLSKGSWTVDVGDFWVWMEFLWEWSSATYLYLLLVHLPCWVLCIHLLLHPCRHSESKMKQE</sequence>
<dbReference type="AlphaFoldDB" id="A0A5J9VIF1"/>
<keyword evidence="4" id="KW-1185">Reference proteome</keyword>
<organism evidence="3 4">
    <name type="scientific">Eragrostis curvula</name>
    <name type="common">weeping love grass</name>
    <dbReference type="NCBI Taxonomy" id="38414"/>
    <lineage>
        <taxon>Eukaryota</taxon>
        <taxon>Viridiplantae</taxon>
        <taxon>Streptophyta</taxon>
        <taxon>Embryophyta</taxon>
        <taxon>Tracheophyta</taxon>
        <taxon>Spermatophyta</taxon>
        <taxon>Magnoliopsida</taxon>
        <taxon>Liliopsida</taxon>
        <taxon>Poales</taxon>
        <taxon>Poaceae</taxon>
        <taxon>PACMAD clade</taxon>
        <taxon>Chloridoideae</taxon>
        <taxon>Eragrostideae</taxon>
        <taxon>Eragrostidinae</taxon>
        <taxon>Eragrostis</taxon>
    </lineage>
</organism>
<dbReference type="Pfam" id="PF04114">
    <property type="entry name" value="Gaa1"/>
    <property type="match status" value="1"/>
</dbReference>
<dbReference type="Gramene" id="TVU35498">
    <property type="protein sequence ID" value="TVU35498"/>
    <property type="gene ID" value="EJB05_17391"/>
</dbReference>
<keyword evidence="2" id="KW-1133">Transmembrane helix</keyword>
<feature type="transmembrane region" description="Helical" evidence="2">
    <location>
        <begin position="729"/>
        <end position="747"/>
    </location>
</feature>
<name>A0A5J9VIF1_9POAL</name>
<dbReference type="Proteomes" id="UP000324897">
    <property type="component" value="Unassembled WGS sequence"/>
</dbReference>
<dbReference type="GO" id="GO:0042765">
    <property type="term" value="C:GPI-anchor transamidase complex"/>
    <property type="evidence" value="ECO:0007669"/>
    <property type="project" value="InterPro"/>
</dbReference>
<keyword evidence="2" id="KW-0812">Transmembrane</keyword>
<dbReference type="PANTHER" id="PTHR13304:SF0">
    <property type="entry name" value="GLYCOSYLPHOSPHATIDYLINOSITOL ANCHOR ATTACHMENT 1 PROTEIN"/>
    <property type="match status" value="1"/>
</dbReference>
<feature type="compositionally biased region" description="Low complexity" evidence="1">
    <location>
        <begin position="193"/>
        <end position="203"/>
    </location>
</feature>
<evidence type="ECO:0008006" key="5">
    <source>
        <dbReference type="Google" id="ProtNLM"/>
    </source>
</evidence>
<keyword evidence="2" id="KW-0472">Membrane</keyword>
<proteinExistence type="predicted"/>
<feature type="transmembrane region" description="Helical" evidence="2">
    <location>
        <begin position="893"/>
        <end position="913"/>
    </location>
</feature>